<dbReference type="EMBL" id="JBHSGQ010000002">
    <property type="protein sequence ID" value="MFC4724512.1"/>
    <property type="molecule type" value="Genomic_DNA"/>
</dbReference>
<feature type="transmembrane region" description="Helical" evidence="1">
    <location>
        <begin position="51"/>
        <end position="73"/>
    </location>
</feature>
<comment type="caution">
    <text evidence="2">The sequence shown here is derived from an EMBL/GenBank/DDBJ whole genome shotgun (WGS) entry which is preliminary data.</text>
</comment>
<reference evidence="3" key="1">
    <citation type="journal article" date="2019" name="Int. J. Syst. Evol. Microbiol.">
        <title>The Global Catalogue of Microorganisms (GCM) 10K type strain sequencing project: providing services to taxonomists for standard genome sequencing and annotation.</title>
        <authorList>
            <consortium name="The Broad Institute Genomics Platform"/>
            <consortium name="The Broad Institute Genome Sequencing Center for Infectious Disease"/>
            <person name="Wu L."/>
            <person name="Ma J."/>
        </authorList>
    </citation>
    <scope>NUCLEOTIDE SEQUENCE [LARGE SCALE GENOMIC DNA]</scope>
    <source>
        <strain evidence="3">CCUG 62981</strain>
    </source>
</reference>
<evidence type="ECO:0000256" key="1">
    <source>
        <dbReference type="SAM" id="Phobius"/>
    </source>
</evidence>
<evidence type="ECO:0000313" key="3">
    <source>
        <dbReference type="Proteomes" id="UP001596024"/>
    </source>
</evidence>
<keyword evidence="3" id="KW-1185">Reference proteome</keyword>
<keyword evidence="1" id="KW-0472">Membrane</keyword>
<dbReference type="RefSeq" id="WP_371393646.1">
    <property type="nucleotide sequence ID" value="NZ_CP163421.1"/>
</dbReference>
<accession>A0ABV9N8A5</accession>
<proteinExistence type="predicted"/>
<organism evidence="2 3">
    <name type="scientific">Glycocaulis abyssi</name>
    <dbReference type="NCBI Taxonomy" id="1433403"/>
    <lineage>
        <taxon>Bacteria</taxon>
        <taxon>Pseudomonadati</taxon>
        <taxon>Pseudomonadota</taxon>
        <taxon>Alphaproteobacteria</taxon>
        <taxon>Maricaulales</taxon>
        <taxon>Maricaulaceae</taxon>
        <taxon>Glycocaulis</taxon>
    </lineage>
</organism>
<protein>
    <submittedName>
        <fullName evidence="2">Uncharacterized protein</fullName>
    </submittedName>
</protein>
<name>A0ABV9N8A5_9PROT</name>
<gene>
    <name evidence="2" type="ORF">ACFPB0_04335</name>
</gene>
<evidence type="ECO:0000313" key="2">
    <source>
        <dbReference type="EMBL" id="MFC4724512.1"/>
    </source>
</evidence>
<sequence>MSEAELLSQVLAARQMLDVTITQMIGLTFALIVAVYFFVHRSGWQMKTAVFLLYALGWFVMVQSAAHTGQYLVGLYSELGALASSGEAGSTTYIVLESVSGVWARVYLLTLNGANFVLLVGGAVFLFFWKPKAD</sequence>
<feature type="transmembrane region" description="Helical" evidence="1">
    <location>
        <begin position="106"/>
        <end position="129"/>
    </location>
</feature>
<dbReference type="Proteomes" id="UP001596024">
    <property type="component" value="Unassembled WGS sequence"/>
</dbReference>
<feature type="transmembrane region" description="Helical" evidence="1">
    <location>
        <begin position="20"/>
        <end position="39"/>
    </location>
</feature>
<keyword evidence="1" id="KW-1133">Transmembrane helix</keyword>
<keyword evidence="1" id="KW-0812">Transmembrane</keyword>